<feature type="transmembrane region" description="Helical" evidence="7">
    <location>
        <begin position="186"/>
        <end position="210"/>
    </location>
</feature>
<evidence type="ECO:0000256" key="4">
    <source>
        <dbReference type="ARBA" id="ARBA00023136"/>
    </source>
</evidence>
<feature type="domain" description="Rhodopsin" evidence="8">
    <location>
        <begin position="26"/>
        <end position="236"/>
    </location>
</feature>
<dbReference type="EMBL" id="GL377303">
    <property type="protein sequence ID" value="EFJ01244.1"/>
    <property type="molecule type" value="Genomic_DNA"/>
</dbReference>
<dbReference type="InParanoid" id="D8PT38"/>
<comment type="subcellular location">
    <subcellularLocation>
        <location evidence="1">Membrane</location>
        <topology evidence="1">Multi-pass membrane protein</topology>
    </subcellularLocation>
</comment>
<evidence type="ECO:0000313" key="9">
    <source>
        <dbReference type="EMBL" id="EFJ01244.1"/>
    </source>
</evidence>
<evidence type="ECO:0000313" key="10">
    <source>
        <dbReference type="Proteomes" id="UP000007431"/>
    </source>
</evidence>
<dbReference type="GO" id="GO:0016020">
    <property type="term" value="C:membrane"/>
    <property type="evidence" value="ECO:0007669"/>
    <property type="project" value="UniProtKB-SubCell"/>
</dbReference>
<sequence length="312" mass="34272">MGVSLEVVHDTSIAVYTIAAFVTVCRLVIRIKDKKWGLDDFWALFAMITGGIMLTGALIIVTPPPNIAQITKVVGYYFAACGFYSCIWSCRFSILCTISRISPSSWRLYIRLMFGAFSLMWAFLMIQAVVHCESDPSWHATGQCALGQPVAIAQLITDIVADLMLGLAPMRLLWRSNLSKGQRMRLITVFASALLTTLVSLAHAYCIIAGKGTDEVYSAMYELSVSIIVASLSVLVGFFSRRGRNAGTHTTSNERSGNGTHGTGIELSVNSRPINVDITTSTWVDSDNSTKHLPDNHEENLDYKSKDHLHAV</sequence>
<dbReference type="InterPro" id="IPR052337">
    <property type="entry name" value="SAT4-like"/>
</dbReference>
<dbReference type="GeneID" id="9594599"/>
<organism evidence="10">
    <name type="scientific">Schizophyllum commune (strain H4-8 / FGSC 9210)</name>
    <name type="common">Split gill fungus</name>
    <dbReference type="NCBI Taxonomy" id="578458"/>
    <lineage>
        <taxon>Eukaryota</taxon>
        <taxon>Fungi</taxon>
        <taxon>Dikarya</taxon>
        <taxon>Basidiomycota</taxon>
        <taxon>Agaricomycotina</taxon>
        <taxon>Agaricomycetes</taxon>
        <taxon>Agaricomycetidae</taxon>
        <taxon>Agaricales</taxon>
        <taxon>Schizophyllaceae</taxon>
        <taxon>Schizophyllum</taxon>
    </lineage>
</organism>
<dbReference type="Pfam" id="PF20684">
    <property type="entry name" value="Fung_rhodopsin"/>
    <property type="match status" value="1"/>
</dbReference>
<dbReference type="InterPro" id="IPR049326">
    <property type="entry name" value="Rhodopsin_dom_fungi"/>
</dbReference>
<evidence type="ECO:0000256" key="6">
    <source>
        <dbReference type="SAM" id="MobiDB-lite"/>
    </source>
</evidence>
<protein>
    <submittedName>
        <fullName evidence="9">Expressed protein</fullName>
    </submittedName>
</protein>
<proteinExistence type="inferred from homology"/>
<keyword evidence="2 7" id="KW-0812">Transmembrane</keyword>
<evidence type="ECO:0000259" key="8">
    <source>
        <dbReference type="Pfam" id="PF20684"/>
    </source>
</evidence>
<comment type="similarity">
    <text evidence="5">Belongs to the SAT4 family.</text>
</comment>
<gene>
    <name evidence="9" type="ORF">SCHCODRAFT_256226</name>
</gene>
<dbReference type="OrthoDB" id="3229610at2759"/>
<feature type="transmembrane region" description="Helical" evidence="7">
    <location>
        <begin position="216"/>
        <end position="239"/>
    </location>
</feature>
<evidence type="ECO:0000256" key="5">
    <source>
        <dbReference type="ARBA" id="ARBA00038359"/>
    </source>
</evidence>
<feature type="compositionally biased region" description="Polar residues" evidence="6">
    <location>
        <begin position="247"/>
        <end position="258"/>
    </location>
</feature>
<dbReference type="STRING" id="578458.D8PT38"/>
<feature type="compositionally biased region" description="Basic and acidic residues" evidence="6">
    <location>
        <begin position="288"/>
        <end position="312"/>
    </location>
</feature>
<keyword evidence="10" id="KW-1185">Reference proteome</keyword>
<evidence type="ECO:0000256" key="2">
    <source>
        <dbReference type="ARBA" id="ARBA00022692"/>
    </source>
</evidence>
<feature type="transmembrane region" description="Helical" evidence="7">
    <location>
        <begin position="74"/>
        <end position="96"/>
    </location>
</feature>
<evidence type="ECO:0000256" key="3">
    <source>
        <dbReference type="ARBA" id="ARBA00022989"/>
    </source>
</evidence>
<dbReference type="OMA" id="DANAICQ"/>
<feature type="transmembrane region" description="Helical" evidence="7">
    <location>
        <begin position="150"/>
        <end position="174"/>
    </location>
</feature>
<dbReference type="VEuPathDB" id="FungiDB:SCHCODRAFT_02484366"/>
<dbReference type="KEGG" id="scm:SCHCO_02484366"/>
<dbReference type="HOGENOM" id="CLU_052841_0_1_1"/>
<feature type="transmembrane region" description="Helical" evidence="7">
    <location>
        <begin position="12"/>
        <end position="29"/>
    </location>
</feature>
<feature type="region of interest" description="Disordered" evidence="6">
    <location>
        <begin position="287"/>
        <end position="312"/>
    </location>
</feature>
<keyword evidence="4 7" id="KW-0472">Membrane</keyword>
<feature type="region of interest" description="Disordered" evidence="6">
    <location>
        <begin position="246"/>
        <end position="266"/>
    </location>
</feature>
<reference evidence="9 10" key="1">
    <citation type="journal article" date="2010" name="Nat. Biotechnol.">
        <title>Genome sequence of the model mushroom Schizophyllum commune.</title>
        <authorList>
            <person name="Ohm R.A."/>
            <person name="de Jong J.F."/>
            <person name="Lugones L.G."/>
            <person name="Aerts A."/>
            <person name="Kothe E."/>
            <person name="Stajich J.E."/>
            <person name="de Vries R.P."/>
            <person name="Record E."/>
            <person name="Levasseur A."/>
            <person name="Baker S.E."/>
            <person name="Bartholomew K.A."/>
            <person name="Coutinho P.M."/>
            <person name="Erdmann S."/>
            <person name="Fowler T.J."/>
            <person name="Gathman A.C."/>
            <person name="Lombard V."/>
            <person name="Henrissat B."/>
            <person name="Knabe N."/>
            <person name="Kuees U."/>
            <person name="Lilly W.W."/>
            <person name="Lindquist E."/>
            <person name="Lucas S."/>
            <person name="Magnuson J.K."/>
            <person name="Piumi F."/>
            <person name="Raudaskoski M."/>
            <person name="Salamov A."/>
            <person name="Schmutz J."/>
            <person name="Schwarze F.W.M.R."/>
            <person name="vanKuyk P.A."/>
            <person name="Horton J.S."/>
            <person name="Grigoriev I.V."/>
            <person name="Woesten H.A.B."/>
        </authorList>
    </citation>
    <scope>NUCLEOTIDE SEQUENCE [LARGE SCALE GENOMIC DNA]</scope>
    <source>
        <strain evidence="10">H4-8 / FGSC 9210</strain>
    </source>
</reference>
<name>D8PT38_SCHCM</name>
<keyword evidence="3 7" id="KW-1133">Transmembrane helix</keyword>
<dbReference type="eggNOG" id="ENOG502SMVQ">
    <property type="taxonomic scope" value="Eukaryota"/>
</dbReference>
<dbReference type="PANTHER" id="PTHR33048:SF47">
    <property type="entry name" value="INTEGRAL MEMBRANE PROTEIN-RELATED"/>
    <property type="match status" value="1"/>
</dbReference>
<evidence type="ECO:0000256" key="1">
    <source>
        <dbReference type="ARBA" id="ARBA00004141"/>
    </source>
</evidence>
<feature type="transmembrane region" description="Helical" evidence="7">
    <location>
        <begin position="41"/>
        <end position="62"/>
    </location>
</feature>
<dbReference type="RefSeq" id="XP_003036146.1">
    <property type="nucleotide sequence ID" value="XM_003036100.1"/>
</dbReference>
<feature type="transmembrane region" description="Helical" evidence="7">
    <location>
        <begin position="108"/>
        <end position="130"/>
    </location>
</feature>
<dbReference type="AlphaFoldDB" id="D8PT38"/>
<evidence type="ECO:0000256" key="7">
    <source>
        <dbReference type="SAM" id="Phobius"/>
    </source>
</evidence>
<dbReference type="PANTHER" id="PTHR33048">
    <property type="entry name" value="PTH11-LIKE INTEGRAL MEMBRANE PROTEIN (AFU_ORTHOLOGUE AFUA_5G11245)"/>
    <property type="match status" value="1"/>
</dbReference>
<accession>D8PT38</accession>
<dbReference type="Proteomes" id="UP000007431">
    <property type="component" value="Unassembled WGS sequence"/>
</dbReference>